<evidence type="ECO:0000313" key="1">
    <source>
        <dbReference type="EMBL" id="KAB0796270.1"/>
    </source>
</evidence>
<protein>
    <submittedName>
        <fullName evidence="1">Uncharacterized protein</fullName>
    </submittedName>
</protein>
<reference evidence="1 2" key="1">
    <citation type="journal article" date="2018" name="Elife">
        <title>Firefly genomes illuminate parallel origins of bioluminescence in beetles.</title>
        <authorList>
            <person name="Fallon T.R."/>
            <person name="Lower S.E."/>
            <person name="Chang C.H."/>
            <person name="Bessho-Uehara M."/>
            <person name="Martin G.J."/>
            <person name="Bewick A.J."/>
            <person name="Behringer M."/>
            <person name="Debat H.J."/>
            <person name="Wong I."/>
            <person name="Day J.C."/>
            <person name="Suvorov A."/>
            <person name="Silva C.J."/>
            <person name="Stanger-Hall K.F."/>
            <person name="Hall D.W."/>
            <person name="Schmitz R.J."/>
            <person name="Nelson D.R."/>
            <person name="Lewis S.M."/>
            <person name="Shigenobu S."/>
            <person name="Bybee S.M."/>
            <person name="Larracuente A.M."/>
            <person name="Oba Y."/>
            <person name="Weng J.K."/>
        </authorList>
    </citation>
    <scope>NUCLEOTIDE SEQUENCE [LARGE SCALE GENOMIC DNA]</scope>
    <source>
        <strain evidence="1">1611_PpyrPB1</strain>
        <tissue evidence="1">Whole body</tissue>
    </source>
</reference>
<dbReference type="EMBL" id="VVIM01000007">
    <property type="protein sequence ID" value="KAB0796270.1"/>
    <property type="molecule type" value="Genomic_DNA"/>
</dbReference>
<evidence type="ECO:0000313" key="2">
    <source>
        <dbReference type="Proteomes" id="UP000327044"/>
    </source>
</evidence>
<dbReference type="InParanoid" id="A0A5N4AFZ4"/>
<sequence>MHICNLLRFDQSCSYTVLCRNLDHCLNTLFKQCLDSITTVTSRTTKKLPSGPGLRNVVLSKNAENIVDEQDNVQVLQDMHKDMWDLVKFIRKCKYRQPKVPN</sequence>
<organism evidence="1 2">
    <name type="scientific">Photinus pyralis</name>
    <name type="common">Common eastern firefly</name>
    <name type="synonym">Lampyris pyralis</name>
    <dbReference type="NCBI Taxonomy" id="7054"/>
    <lineage>
        <taxon>Eukaryota</taxon>
        <taxon>Metazoa</taxon>
        <taxon>Ecdysozoa</taxon>
        <taxon>Arthropoda</taxon>
        <taxon>Hexapoda</taxon>
        <taxon>Insecta</taxon>
        <taxon>Pterygota</taxon>
        <taxon>Neoptera</taxon>
        <taxon>Endopterygota</taxon>
        <taxon>Coleoptera</taxon>
        <taxon>Polyphaga</taxon>
        <taxon>Elateriformia</taxon>
        <taxon>Elateroidea</taxon>
        <taxon>Lampyridae</taxon>
        <taxon>Lampyrinae</taxon>
        <taxon>Photinus</taxon>
    </lineage>
</organism>
<gene>
    <name evidence="1" type="ORF">PPYR_10331</name>
</gene>
<accession>A0A5N4AFZ4</accession>
<keyword evidence="2" id="KW-1185">Reference proteome</keyword>
<name>A0A5N4AFZ4_PHOPY</name>
<dbReference type="Proteomes" id="UP000327044">
    <property type="component" value="Unassembled WGS sequence"/>
</dbReference>
<proteinExistence type="predicted"/>
<comment type="caution">
    <text evidence="1">The sequence shown here is derived from an EMBL/GenBank/DDBJ whole genome shotgun (WGS) entry which is preliminary data.</text>
</comment>
<dbReference type="AlphaFoldDB" id="A0A5N4AFZ4"/>